<feature type="region of interest" description="Disordered" evidence="1">
    <location>
        <begin position="100"/>
        <end position="172"/>
    </location>
</feature>
<organism evidence="2 3">
    <name type="scientific">Seiridium unicorne</name>
    <dbReference type="NCBI Taxonomy" id="138068"/>
    <lineage>
        <taxon>Eukaryota</taxon>
        <taxon>Fungi</taxon>
        <taxon>Dikarya</taxon>
        <taxon>Ascomycota</taxon>
        <taxon>Pezizomycotina</taxon>
        <taxon>Sordariomycetes</taxon>
        <taxon>Xylariomycetidae</taxon>
        <taxon>Amphisphaeriales</taxon>
        <taxon>Sporocadaceae</taxon>
        <taxon>Seiridium</taxon>
    </lineage>
</organism>
<evidence type="ECO:0000313" key="3">
    <source>
        <dbReference type="Proteomes" id="UP001408356"/>
    </source>
</evidence>
<accession>A0ABR2V976</accession>
<feature type="compositionally biased region" description="Basic and acidic residues" evidence="1">
    <location>
        <begin position="156"/>
        <end position="172"/>
    </location>
</feature>
<dbReference type="EMBL" id="JARVKF010000071">
    <property type="protein sequence ID" value="KAK9423468.1"/>
    <property type="molecule type" value="Genomic_DNA"/>
</dbReference>
<evidence type="ECO:0008006" key="4">
    <source>
        <dbReference type="Google" id="ProtNLM"/>
    </source>
</evidence>
<protein>
    <recommendedName>
        <fullName evidence="4">WW domain-containing protein</fullName>
    </recommendedName>
</protein>
<dbReference type="Proteomes" id="UP001408356">
    <property type="component" value="Unassembled WGS sequence"/>
</dbReference>
<evidence type="ECO:0000313" key="2">
    <source>
        <dbReference type="EMBL" id="KAK9423468.1"/>
    </source>
</evidence>
<keyword evidence="3" id="KW-1185">Reference proteome</keyword>
<evidence type="ECO:0000256" key="1">
    <source>
        <dbReference type="SAM" id="MobiDB-lite"/>
    </source>
</evidence>
<feature type="compositionally biased region" description="Basic and acidic residues" evidence="1">
    <location>
        <begin position="19"/>
        <end position="39"/>
    </location>
</feature>
<name>A0ABR2V976_9PEZI</name>
<proteinExistence type="predicted"/>
<reference evidence="2 3" key="1">
    <citation type="journal article" date="2024" name="J. Plant Pathol.">
        <title>Sequence and assembly of the genome of Seiridium unicorne, isolate CBS 538.82, causal agent of cypress canker disease.</title>
        <authorList>
            <person name="Scali E."/>
            <person name="Rocca G.D."/>
            <person name="Danti R."/>
            <person name="Garbelotto M."/>
            <person name="Barberini S."/>
            <person name="Baroncelli R."/>
            <person name="Emiliani G."/>
        </authorList>
    </citation>
    <scope>NUCLEOTIDE SEQUENCE [LARGE SCALE GENOMIC DNA]</scope>
    <source>
        <strain evidence="2 3">BM-138-508</strain>
    </source>
</reference>
<feature type="region of interest" description="Disordered" evidence="1">
    <location>
        <begin position="1"/>
        <end position="49"/>
    </location>
</feature>
<comment type="caution">
    <text evidence="2">The sequence shown here is derived from an EMBL/GenBank/DDBJ whole genome shotgun (WGS) entry which is preliminary data.</text>
</comment>
<gene>
    <name evidence="2" type="ORF">SUNI508_14000</name>
</gene>
<sequence length="301" mass="33397">MPDSDPPSYEQATSSASFSRRERNGITPEARRSIEDESRPLPNGWVRSFDPQSQHQFFVDTKVDPPRAVWHHPYDDDDYMNSLPPEERARIRGLVRHPSIHDVTAETSDEEGGDHDRLHAKGRQQATPSAATASGHGSEKRSLGRKMKDKITGTTHQERAAERQQREQKERDMYKQHQVFRRGLAAAIETGQPQLLGQDDGGVDVYLEPPGSSFPGVQRAERISPYIQEVYYKPPGPVNKPARHLRPDPIYPGGYGPPIRPYGAYNRPYGNGYGGGMGMMPLAGPLFGGMMLGGLAGGLLF</sequence>